<reference evidence="3" key="3">
    <citation type="submission" date="2006-07" db="EMBL/GenBank/DDBJ databases">
        <authorList>
            <person name="Buell R."/>
        </authorList>
    </citation>
    <scope>NUCLEOTIDE SEQUENCE</scope>
</reference>
<dbReference type="GO" id="GO:0003676">
    <property type="term" value="F:nucleic acid binding"/>
    <property type="evidence" value="ECO:0007669"/>
    <property type="project" value="InterPro"/>
</dbReference>
<dbReference type="PANTHER" id="PTHR35317:SF38">
    <property type="entry name" value="RNA-DIRECTED DNA POLYMERASE"/>
    <property type="match status" value="1"/>
</dbReference>
<evidence type="ECO:0000256" key="1">
    <source>
        <dbReference type="SAM" id="MobiDB-lite"/>
    </source>
</evidence>
<proteinExistence type="predicted"/>
<feature type="region of interest" description="Disordered" evidence="1">
    <location>
        <begin position="1"/>
        <end position="56"/>
    </location>
</feature>
<evidence type="ECO:0000313" key="3">
    <source>
        <dbReference type="EMBL" id="AAP54120.2"/>
    </source>
</evidence>
<reference evidence="3" key="1">
    <citation type="journal article" date="2003" name="Science">
        <title>In-depth view of structure, activity, and evolution of rice chromosome 10.</title>
        <authorList>
            <consortium name="Rice Chromosome 10 Sequencing Consortium"/>
        </authorList>
    </citation>
    <scope>NUCLEOTIDE SEQUENCE [LARGE SCALE GENOMIC DNA]</scope>
</reference>
<dbReference type="GO" id="GO:0008270">
    <property type="term" value="F:zinc ion binding"/>
    <property type="evidence" value="ECO:0007669"/>
    <property type="project" value="InterPro"/>
</dbReference>
<dbReference type="EMBL" id="DP000086">
    <property type="protein sequence ID" value="AAP54120.2"/>
    <property type="molecule type" value="Genomic_DNA"/>
</dbReference>
<feature type="compositionally biased region" description="Gly residues" evidence="1">
    <location>
        <begin position="38"/>
        <end position="55"/>
    </location>
</feature>
<gene>
    <name evidence="3" type="ordered locus">LOC_Os10g32150</name>
</gene>
<evidence type="ECO:0000259" key="2">
    <source>
        <dbReference type="Pfam" id="PF13961"/>
    </source>
</evidence>
<feature type="compositionally biased region" description="Gly residues" evidence="1">
    <location>
        <begin position="1"/>
        <end position="12"/>
    </location>
</feature>
<protein>
    <submittedName>
        <fullName evidence="3">Retrotransposon protein, putative, Ty1-copia subclass</fullName>
    </submittedName>
</protein>
<dbReference type="InterPro" id="IPR036875">
    <property type="entry name" value="Znf_CCHC_sf"/>
</dbReference>
<dbReference type="SUPFAM" id="SSF57756">
    <property type="entry name" value="Retrovirus zinc finger-like domains"/>
    <property type="match status" value="1"/>
</dbReference>
<dbReference type="PANTHER" id="PTHR35317">
    <property type="entry name" value="OS04G0629600 PROTEIN"/>
    <property type="match status" value="1"/>
</dbReference>
<dbReference type="AlphaFoldDB" id="Q7G2S6"/>
<name>Q7G2S6_ORYSJ</name>
<dbReference type="Pfam" id="PF13961">
    <property type="entry name" value="DUF4219"/>
    <property type="match status" value="2"/>
</dbReference>
<organism evidence="3">
    <name type="scientific">Oryza sativa subsp. japonica</name>
    <name type="common">Rice</name>
    <dbReference type="NCBI Taxonomy" id="39947"/>
    <lineage>
        <taxon>Eukaryota</taxon>
        <taxon>Viridiplantae</taxon>
        <taxon>Streptophyta</taxon>
        <taxon>Embryophyta</taxon>
        <taxon>Tracheophyta</taxon>
        <taxon>Spermatophyta</taxon>
        <taxon>Magnoliopsida</taxon>
        <taxon>Liliopsida</taxon>
        <taxon>Poales</taxon>
        <taxon>Poaceae</taxon>
        <taxon>BOP clade</taxon>
        <taxon>Oryzoideae</taxon>
        <taxon>Oryzeae</taxon>
        <taxon>Oryzinae</taxon>
        <taxon>Oryza</taxon>
        <taxon>Oryza sativa</taxon>
    </lineage>
</organism>
<feature type="domain" description="DUF4219" evidence="2">
    <location>
        <begin position="77"/>
        <end position="103"/>
    </location>
</feature>
<feature type="domain" description="DUF4219" evidence="2">
    <location>
        <begin position="359"/>
        <end position="385"/>
    </location>
</feature>
<accession>Q7G2S6</accession>
<sequence length="609" mass="67946">MVVPGGGGGGSPEGQDRRPQGSPRGWCRSPGRPAARGSGSGSGADGSGTDGGNNGGQQIIVQRVMKETAGSVVYPMLTRTNYTDWALVMRVNLQAQGLWSAIEPGYAEYQDDRMALSAILRAVPPEMLPTLAVKDTAKEAWESVKTMRVGVARVREAKAQTLRNEFELIRMKESESVDEFSMRLNAIVNNLRMLGDPLEEEKVVQKFLRVVPSRFVQVAIAIEQLLDLKTLSIEEVTGRLRTVEERYRPGDNDGGVDGGRLLLTEEQWLERRRNRKKNGDTFDKSKHVYLYAYVCVAWSGELAICTWVLHGLVSSGWHGSGSGSGADGSGTDGGNNGGQQIIVQRVMKETAGSVVYPMLTRTNYTDWALVMRVNLQAQGLWSAIEPGYAEYQDDRMALSAILRAVPPEMLPTLAVKDTAKEAWESVKTMRVGVARVREAKAQTLRNEFELIRMKESESVDDFSMRLNAIVNNLRMLGDPLEEEKVVQKFLRVVPSRFVQVAIAIEQLLDLKTLSIEEVTGRLRTVEERYRPGDNDGGVDGGRLLLTEEQWLERRRNRKKNGDTFDKSKVRCYNCQEYGHYSWEKKCHETKKNHQAHLVVADADDEPTLL</sequence>
<dbReference type="InterPro" id="IPR025314">
    <property type="entry name" value="DUF4219"/>
</dbReference>
<feature type="compositionally biased region" description="Low complexity" evidence="1">
    <location>
        <begin position="28"/>
        <end position="37"/>
    </location>
</feature>
<dbReference type="Pfam" id="PF14223">
    <property type="entry name" value="Retrotran_gag_2"/>
    <property type="match status" value="2"/>
</dbReference>
<reference evidence="3" key="2">
    <citation type="submission" date="2003-05" db="EMBL/GenBank/DDBJ databases">
        <authorList>
            <person name="Buell C.R."/>
            <person name="Wing R.A."/>
            <person name="McCombie W.R."/>
            <person name="Messing J."/>
            <person name="Yuan Q."/>
            <person name="Ouyang S."/>
        </authorList>
    </citation>
    <scope>NUCLEOTIDE SEQUENCE</scope>
</reference>